<reference evidence="2" key="1">
    <citation type="journal article" date="2019" name="Int. J. Syst. Evol. Microbiol.">
        <title>The Global Catalogue of Microorganisms (GCM) 10K type strain sequencing project: providing services to taxonomists for standard genome sequencing and annotation.</title>
        <authorList>
            <consortium name="The Broad Institute Genomics Platform"/>
            <consortium name="The Broad Institute Genome Sequencing Center for Infectious Disease"/>
            <person name="Wu L."/>
            <person name="Ma J."/>
        </authorList>
    </citation>
    <scope>NUCLEOTIDE SEQUENCE [LARGE SCALE GENOMIC DNA]</scope>
    <source>
        <strain evidence="2">CCUG 61485</strain>
    </source>
</reference>
<sequence length="274" mass="30706">MNAQSVLDAYEYIIVPRTFESLKEEDKYQVNSLAQFLFEKEGFKTLKEGEAFPGDLAQNPCSALHLSMLDDSNLFTTKVKLKLEDCQQQLVFESGEGKSKEKDYTKSYHEAFRNAFESVQELGYQYNPTLKNTQSTSSQLPAVVAAPTVLAQPEEVLQPQAPLQPEVVVTAIPEEEEKVASFAHTYANDNVSFMLIPKSNGYQAYITESKVDGLKPGEVIGDFQQTSLPNVFRVNWKNPEGKMESTTGYFDESGKLKIDVNKNGNIETVVFTKK</sequence>
<dbReference type="Proteomes" id="UP001597201">
    <property type="component" value="Unassembled WGS sequence"/>
</dbReference>
<gene>
    <name evidence="1" type="ORF">ACFQ39_14205</name>
</gene>
<protein>
    <submittedName>
        <fullName evidence="1">Uncharacterized protein</fullName>
    </submittedName>
</protein>
<name>A0ABW3Y7P8_9FLAO</name>
<keyword evidence="2" id="KW-1185">Reference proteome</keyword>
<comment type="caution">
    <text evidence="1">The sequence shown here is derived from an EMBL/GenBank/DDBJ whole genome shotgun (WGS) entry which is preliminary data.</text>
</comment>
<dbReference type="RefSeq" id="WP_377180145.1">
    <property type="nucleotide sequence ID" value="NZ_JBHTMY010000004.1"/>
</dbReference>
<accession>A0ABW3Y7P8</accession>
<organism evidence="1 2">
    <name type="scientific">Namhaeicola litoreus</name>
    <dbReference type="NCBI Taxonomy" id="1052145"/>
    <lineage>
        <taxon>Bacteria</taxon>
        <taxon>Pseudomonadati</taxon>
        <taxon>Bacteroidota</taxon>
        <taxon>Flavobacteriia</taxon>
        <taxon>Flavobacteriales</taxon>
        <taxon>Flavobacteriaceae</taxon>
        <taxon>Namhaeicola</taxon>
    </lineage>
</organism>
<evidence type="ECO:0000313" key="2">
    <source>
        <dbReference type="Proteomes" id="UP001597201"/>
    </source>
</evidence>
<proteinExistence type="predicted"/>
<dbReference type="EMBL" id="JBHTMY010000004">
    <property type="protein sequence ID" value="MFD1316774.1"/>
    <property type="molecule type" value="Genomic_DNA"/>
</dbReference>
<evidence type="ECO:0000313" key="1">
    <source>
        <dbReference type="EMBL" id="MFD1316774.1"/>
    </source>
</evidence>